<evidence type="ECO:0000256" key="2">
    <source>
        <dbReference type="ARBA" id="ARBA00010663"/>
    </source>
</evidence>
<dbReference type="PROSITE" id="PS50262">
    <property type="entry name" value="G_PROTEIN_RECEP_F1_2"/>
    <property type="match status" value="1"/>
</dbReference>
<dbReference type="GO" id="GO:0005886">
    <property type="term" value="C:plasma membrane"/>
    <property type="evidence" value="ECO:0007669"/>
    <property type="project" value="UniProtKB-SubCell"/>
</dbReference>
<evidence type="ECO:0000256" key="3">
    <source>
        <dbReference type="ARBA" id="ARBA00022475"/>
    </source>
</evidence>
<keyword evidence="7 13" id="KW-0472">Membrane</keyword>
<name>A0A1B0AIB5_GLOPL</name>
<protein>
    <recommendedName>
        <fullName evidence="14">G-protein coupled receptors family 1 profile domain-containing protein</fullName>
    </recommendedName>
</protein>
<dbReference type="InterPro" id="IPR017452">
    <property type="entry name" value="GPCR_Rhodpsn_7TM"/>
</dbReference>
<feature type="transmembrane region" description="Helical" evidence="13">
    <location>
        <begin position="278"/>
        <end position="302"/>
    </location>
</feature>
<keyword evidence="11 12" id="KW-0807">Transducer</keyword>
<keyword evidence="10" id="KW-0325">Glycoprotein</keyword>
<dbReference type="GO" id="GO:0043005">
    <property type="term" value="C:neuron projection"/>
    <property type="evidence" value="ECO:0007669"/>
    <property type="project" value="TreeGrafter"/>
</dbReference>
<dbReference type="EnsemblMetazoa" id="GPAI046718-RA">
    <property type="protein sequence ID" value="GPAI046718-PA"/>
    <property type="gene ID" value="GPAI046718"/>
</dbReference>
<feature type="transmembrane region" description="Helical" evidence="13">
    <location>
        <begin position="405"/>
        <end position="429"/>
    </location>
</feature>
<feature type="transmembrane region" description="Helical" evidence="13">
    <location>
        <begin position="314"/>
        <end position="333"/>
    </location>
</feature>
<keyword evidence="4 12" id="KW-0812">Transmembrane</keyword>
<proteinExistence type="inferred from homology"/>
<keyword evidence="8" id="KW-1015">Disulfide bond</keyword>
<evidence type="ECO:0000256" key="10">
    <source>
        <dbReference type="ARBA" id="ARBA00023180"/>
    </source>
</evidence>
<evidence type="ECO:0000256" key="9">
    <source>
        <dbReference type="ARBA" id="ARBA00023170"/>
    </source>
</evidence>
<dbReference type="GO" id="GO:0004994">
    <property type="term" value="F:somatostatin receptor activity"/>
    <property type="evidence" value="ECO:0007669"/>
    <property type="project" value="InterPro"/>
</dbReference>
<dbReference type="AlphaFoldDB" id="A0A1B0AIB5"/>
<comment type="similarity">
    <text evidence="2 12">Belongs to the G-protein coupled receptor 1 family.</text>
</comment>
<dbReference type="VEuPathDB" id="VectorBase:GPAI046718"/>
<evidence type="ECO:0000256" key="4">
    <source>
        <dbReference type="ARBA" id="ARBA00022692"/>
    </source>
</evidence>
<dbReference type="PROSITE" id="PS00237">
    <property type="entry name" value="G_PROTEIN_RECEP_F1_1"/>
    <property type="match status" value="1"/>
</dbReference>
<keyword evidence="9 12" id="KW-0675">Receptor</keyword>
<evidence type="ECO:0000256" key="7">
    <source>
        <dbReference type="ARBA" id="ARBA00023136"/>
    </source>
</evidence>
<evidence type="ECO:0000313" key="16">
    <source>
        <dbReference type="Proteomes" id="UP000092445"/>
    </source>
</evidence>
<evidence type="ECO:0000256" key="1">
    <source>
        <dbReference type="ARBA" id="ARBA00004651"/>
    </source>
</evidence>
<evidence type="ECO:0000256" key="12">
    <source>
        <dbReference type="RuleBase" id="RU000688"/>
    </source>
</evidence>
<evidence type="ECO:0000256" key="11">
    <source>
        <dbReference type="ARBA" id="ARBA00023224"/>
    </source>
</evidence>
<evidence type="ECO:0000313" key="15">
    <source>
        <dbReference type="EnsemblMetazoa" id="GPAI046718-PA"/>
    </source>
</evidence>
<feature type="transmembrane region" description="Helical" evidence="13">
    <location>
        <begin position="354"/>
        <end position="378"/>
    </location>
</feature>
<dbReference type="GO" id="GO:0042277">
    <property type="term" value="F:peptide binding"/>
    <property type="evidence" value="ECO:0007669"/>
    <property type="project" value="TreeGrafter"/>
</dbReference>
<dbReference type="PANTHER" id="PTHR24229:SF40">
    <property type="entry name" value="ALLATOSTATIN C RECEPTOR 1-RELATED"/>
    <property type="match status" value="1"/>
</dbReference>
<dbReference type="CDD" id="cd15094">
    <property type="entry name" value="7tmA_AstC_insect"/>
    <property type="match status" value="1"/>
</dbReference>
<evidence type="ECO:0000256" key="13">
    <source>
        <dbReference type="SAM" id="Phobius"/>
    </source>
</evidence>
<dbReference type="Gene3D" id="1.20.1070.10">
    <property type="entry name" value="Rhodopsin 7-helix transmembrane proteins"/>
    <property type="match status" value="1"/>
</dbReference>
<evidence type="ECO:0000256" key="8">
    <source>
        <dbReference type="ARBA" id="ARBA00023157"/>
    </source>
</evidence>
<dbReference type="Pfam" id="PF00001">
    <property type="entry name" value="7tm_1"/>
    <property type="match status" value="1"/>
</dbReference>
<dbReference type="SMART" id="SM01381">
    <property type="entry name" value="7TM_GPCR_Srsx"/>
    <property type="match status" value="1"/>
</dbReference>
<evidence type="ECO:0000256" key="5">
    <source>
        <dbReference type="ARBA" id="ARBA00022989"/>
    </source>
</evidence>
<sequence>MKIVSDMLKLASCVNCKISIRQIWNSKEYASKFVCSVNVSNFKNLVKKYTEETGMIMGKGCQKETLLHIFELRALNDLIRLIHALENIIHNGTSINLEKDMRRIPVILLMSFITHATTQTKNGLYIMNSSSVITTPGTPSTSYSSTPQILKSLTQNLDLHLAKDRKKLMLLKTLANFKDQFLPTLDLLHLNGNEFYKHINISMLDAEVTAFNYSLLNASLLYENDDENDACTSGQHNVITLIAMILYSLVCVVGLFGNTLVIYVILRFSKMQTVTNIYILNLAIADECFLICIPFLLYTMQIGSWQFGEYPCKAYMVSTSITQFTSSIFLLIMSADRYIAVCHPISSPRYRTPLVSKIVSVVAWLTSVLLMVPVILFASTIKNGERLTCNIRWPETEYTQSGITFILYTLTLGFALPLTFILGFYYLVIRKLRTVGPKHKSKEKKRSHRKVTKLVLTVITVYILCWLPYWVCQVALIASPAFCASRLEITIFLLVSCLGYSNSAMNPVLYAFLSDNFKKSFMKACVCATRKDVNAQLQVEHSMFPKWSKARSATESNIRSSQKHKENNMKKQQLITSSNINGKGLMKASTTATTSVTCTTTVATNEACNIIYPSSVQHNNSLLTASLNTSTLSITGTAKNTTLLMLNNSTETNKILSENTAEAENNYESHVIHTNL</sequence>
<reference evidence="16" key="1">
    <citation type="submission" date="2014-03" db="EMBL/GenBank/DDBJ databases">
        <authorList>
            <person name="Aksoy S."/>
            <person name="Warren W."/>
            <person name="Wilson R.K."/>
        </authorList>
    </citation>
    <scope>NUCLEOTIDE SEQUENCE [LARGE SCALE GENOMIC DNA]</scope>
    <source>
        <strain evidence="16">IAEA</strain>
    </source>
</reference>
<dbReference type="InterPro" id="IPR000276">
    <property type="entry name" value="GPCR_Rhodpsn"/>
</dbReference>
<keyword evidence="6 12" id="KW-0297">G-protein coupled receptor</keyword>
<dbReference type="FunFam" id="1.20.1070.10:FF:000231">
    <property type="entry name" value="Allatostatin C receptor 1"/>
    <property type="match status" value="1"/>
</dbReference>
<reference evidence="15" key="2">
    <citation type="submission" date="2020-05" db="UniProtKB">
        <authorList>
            <consortium name="EnsemblMetazoa"/>
        </authorList>
    </citation>
    <scope>IDENTIFICATION</scope>
    <source>
        <strain evidence="15">IAEA</strain>
    </source>
</reference>
<dbReference type="Proteomes" id="UP000092445">
    <property type="component" value="Unassembled WGS sequence"/>
</dbReference>
<feature type="domain" description="G-protein coupled receptors family 1 profile" evidence="14">
    <location>
        <begin position="257"/>
        <end position="510"/>
    </location>
</feature>
<dbReference type="SUPFAM" id="SSF81321">
    <property type="entry name" value="Family A G protein-coupled receptor-like"/>
    <property type="match status" value="1"/>
</dbReference>
<dbReference type="STRING" id="7398.A0A1B0AIB5"/>
<evidence type="ECO:0000256" key="6">
    <source>
        <dbReference type="ARBA" id="ARBA00023040"/>
    </source>
</evidence>
<feature type="transmembrane region" description="Helical" evidence="13">
    <location>
        <begin position="491"/>
        <end position="513"/>
    </location>
</feature>
<organism evidence="15 16">
    <name type="scientific">Glossina pallidipes</name>
    <name type="common">Tsetse fly</name>
    <dbReference type="NCBI Taxonomy" id="7398"/>
    <lineage>
        <taxon>Eukaryota</taxon>
        <taxon>Metazoa</taxon>
        <taxon>Ecdysozoa</taxon>
        <taxon>Arthropoda</taxon>
        <taxon>Hexapoda</taxon>
        <taxon>Insecta</taxon>
        <taxon>Pterygota</taxon>
        <taxon>Neoptera</taxon>
        <taxon>Endopterygota</taxon>
        <taxon>Diptera</taxon>
        <taxon>Brachycera</taxon>
        <taxon>Muscomorpha</taxon>
        <taxon>Hippoboscoidea</taxon>
        <taxon>Glossinidae</taxon>
        <taxon>Glossina</taxon>
    </lineage>
</organism>
<accession>A0A1B0AIB5</accession>
<feature type="transmembrane region" description="Helical" evidence="13">
    <location>
        <begin position="238"/>
        <end position="266"/>
    </location>
</feature>
<dbReference type="PRINTS" id="PR00237">
    <property type="entry name" value="GPCRRHODOPSN"/>
</dbReference>
<feature type="transmembrane region" description="Helical" evidence="13">
    <location>
        <begin position="450"/>
        <end position="471"/>
    </location>
</feature>
<dbReference type="PANTHER" id="PTHR24229">
    <property type="entry name" value="NEUROPEPTIDES RECEPTOR"/>
    <property type="match status" value="1"/>
</dbReference>
<dbReference type="InterPro" id="IPR000586">
    <property type="entry name" value="Somatstn_rcpt"/>
</dbReference>
<keyword evidence="16" id="KW-1185">Reference proteome</keyword>
<comment type="subcellular location">
    <subcellularLocation>
        <location evidence="1">Cell membrane</location>
        <topology evidence="1">Multi-pass membrane protein</topology>
    </subcellularLocation>
</comment>
<keyword evidence="5 13" id="KW-1133">Transmembrane helix</keyword>
<keyword evidence="3" id="KW-1003">Cell membrane</keyword>
<dbReference type="PRINTS" id="PR00246">
    <property type="entry name" value="SOMATOSTATNR"/>
</dbReference>
<evidence type="ECO:0000259" key="14">
    <source>
        <dbReference type="PROSITE" id="PS50262"/>
    </source>
</evidence>